<organism evidence="4 5">
    <name type="scientific">Falco tinnunculus</name>
    <name type="common">Common kestrel</name>
    <dbReference type="NCBI Taxonomy" id="100819"/>
    <lineage>
        <taxon>Eukaryota</taxon>
        <taxon>Metazoa</taxon>
        <taxon>Chordata</taxon>
        <taxon>Craniata</taxon>
        <taxon>Vertebrata</taxon>
        <taxon>Euteleostomi</taxon>
        <taxon>Archelosauria</taxon>
        <taxon>Archosauria</taxon>
        <taxon>Dinosauria</taxon>
        <taxon>Saurischia</taxon>
        <taxon>Theropoda</taxon>
        <taxon>Coelurosauria</taxon>
        <taxon>Aves</taxon>
        <taxon>Neognathae</taxon>
        <taxon>Neoaves</taxon>
        <taxon>Telluraves</taxon>
        <taxon>Australaves</taxon>
        <taxon>Falconiformes</taxon>
        <taxon>Falconidae</taxon>
        <taxon>Falco</taxon>
    </lineage>
</organism>
<dbReference type="InterPro" id="IPR015373">
    <property type="entry name" value="Interferon/interleukin_rcp_dom"/>
</dbReference>
<dbReference type="Proteomes" id="UP000694562">
    <property type="component" value="Unplaced"/>
</dbReference>
<evidence type="ECO:0000259" key="2">
    <source>
        <dbReference type="Pfam" id="PF01108"/>
    </source>
</evidence>
<dbReference type="GO" id="GO:0042018">
    <property type="term" value="F:interleukin-22 receptor activity"/>
    <property type="evidence" value="ECO:0007669"/>
    <property type="project" value="TreeGrafter"/>
</dbReference>
<evidence type="ECO:0008006" key="6">
    <source>
        <dbReference type="Google" id="ProtNLM"/>
    </source>
</evidence>
<dbReference type="Ensembl" id="ENSFTIT00000005383.1">
    <property type="protein sequence ID" value="ENSFTIP00000005129.1"/>
    <property type="gene ID" value="ENSFTIG00000003575.1"/>
</dbReference>
<dbReference type="Pfam" id="PF01108">
    <property type="entry name" value="Tissue_fac"/>
    <property type="match status" value="1"/>
</dbReference>
<feature type="compositionally biased region" description="Polar residues" evidence="1">
    <location>
        <begin position="347"/>
        <end position="364"/>
    </location>
</feature>
<sequence length="495" mass="55683">MQNVYFIISSLYFLITVETLMDVPMHFYQFVYIIILSAACCSLSERYLGGPPHNLQMKSSNFQHILSWQAKSDPALPTYYRVLYTDRRNWKIAKQCSDITQLSCNLTDDFKETFTQYSALVESIIGTEVFNSSLLHFAPLTDTFLGPPEINISSCLNCINVTIKLPTSYYRENGKLLSLIDIYKSLYYVITLKTPDGEHKRPQEETTEEIFNTVIEELYPNRNYCVSVMITASINKHSIPSAWKCVTADSVAEPVADYHTAAVAGAMCVSLMLAGVLKCLHAGGYILQTEALPRALVFIRTLTYSPWTFESEKIASVEIIYKEMKKKANESSGGVSDEDDSDDSESNAINSTCDDSSSQASENPDANPEDFENHEMDVEEDKDTSSELLNPFSKVNSNYSSRQRESPCFTIDLKTVLLGASEENMDSSAALLSSQEDAADWQCARAFEANLDDTENMQKPNCHNDSQEWQNSCHSSDESDSSDSDMEQNTEYIRR</sequence>
<evidence type="ECO:0000313" key="5">
    <source>
        <dbReference type="Proteomes" id="UP000694562"/>
    </source>
</evidence>
<proteinExistence type="predicted"/>
<dbReference type="Gene3D" id="2.60.40.10">
    <property type="entry name" value="Immunoglobulins"/>
    <property type="match status" value="2"/>
</dbReference>
<protein>
    <recommendedName>
        <fullName evidence="6">Coagulation factor III</fullName>
    </recommendedName>
</protein>
<dbReference type="InterPro" id="IPR036116">
    <property type="entry name" value="FN3_sf"/>
</dbReference>
<dbReference type="OrthoDB" id="8947665at2759"/>
<dbReference type="OMA" id="QVHDSSF"/>
<dbReference type="AlphaFoldDB" id="A0A8C4U3G5"/>
<evidence type="ECO:0000256" key="1">
    <source>
        <dbReference type="SAM" id="MobiDB-lite"/>
    </source>
</evidence>
<feature type="compositionally biased region" description="Polar residues" evidence="1">
    <location>
        <begin position="457"/>
        <end position="474"/>
    </location>
</feature>
<dbReference type="InterPro" id="IPR050650">
    <property type="entry name" value="Type-II_Cytokine-TF_Rcpt"/>
</dbReference>
<reference evidence="4" key="1">
    <citation type="submission" date="2025-08" db="UniProtKB">
        <authorList>
            <consortium name="Ensembl"/>
        </authorList>
    </citation>
    <scope>IDENTIFICATION</scope>
</reference>
<dbReference type="Pfam" id="PF09294">
    <property type="entry name" value="Interfer-bind"/>
    <property type="match status" value="1"/>
</dbReference>
<keyword evidence="5" id="KW-1185">Reference proteome</keyword>
<evidence type="ECO:0000313" key="4">
    <source>
        <dbReference type="Ensembl" id="ENSFTIP00000005129.1"/>
    </source>
</evidence>
<name>A0A8C4U3G5_FALTI</name>
<accession>A0A8C4U3G5</accession>
<dbReference type="PANTHER" id="PTHR20859:SF84">
    <property type="entry name" value="INTERFERON ALPHA_BETA RECEPTOR 2"/>
    <property type="match status" value="1"/>
</dbReference>
<feature type="domain" description="Fibronectin type-III" evidence="2">
    <location>
        <begin position="41"/>
        <end position="125"/>
    </location>
</feature>
<evidence type="ECO:0000259" key="3">
    <source>
        <dbReference type="Pfam" id="PF09294"/>
    </source>
</evidence>
<reference evidence="4" key="2">
    <citation type="submission" date="2025-09" db="UniProtKB">
        <authorList>
            <consortium name="Ensembl"/>
        </authorList>
    </citation>
    <scope>IDENTIFICATION</scope>
</reference>
<feature type="compositionally biased region" description="Acidic residues" evidence="1">
    <location>
        <begin position="478"/>
        <end position="488"/>
    </location>
</feature>
<feature type="compositionally biased region" description="Acidic residues" evidence="1">
    <location>
        <begin position="336"/>
        <end position="345"/>
    </location>
</feature>
<dbReference type="SUPFAM" id="SSF49265">
    <property type="entry name" value="Fibronectin type III"/>
    <property type="match status" value="2"/>
</dbReference>
<feature type="domain" description="Interferon/interleukin receptor" evidence="3">
    <location>
        <begin position="144"/>
        <end position="247"/>
    </location>
</feature>
<dbReference type="GO" id="GO:0005886">
    <property type="term" value="C:plasma membrane"/>
    <property type="evidence" value="ECO:0007669"/>
    <property type="project" value="TreeGrafter"/>
</dbReference>
<feature type="region of interest" description="Disordered" evidence="1">
    <location>
        <begin position="452"/>
        <end position="495"/>
    </location>
</feature>
<dbReference type="InterPro" id="IPR003961">
    <property type="entry name" value="FN3_dom"/>
</dbReference>
<dbReference type="PANTHER" id="PTHR20859">
    <property type="entry name" value="INTERFERON/INTERLEUKIN RECEPTOR"/>
    <property type="match status" value="1"/>
</dbReference>
<dbReference type="InterPro" id="IPR013783">
    <property type="entry name" value="Ig-like_fold"/>
</dbReference>
<feature type="region of interest" description="Disordered" evidence="1">
    <location>
        <begin position="328"/>
        <end position="400"/>
    </location>
</feature>